<keyword evidence="3" id="KW-1185">Reference proteome</keyword>
<keyword evidence="1" id="KW-1133">Transmembrane helix</keyword>
<evidence type="ECO:0000313" key="2">
    <source>
        <dbReference type="EMBL" id="RZU48047.1"/>
    </source>
</evidence>
<evidence type="ECO:0000313" key="3">
    <source>
        <dbReference type="Proteomes" id="UP000292423"/>
    </source>
</evidence>
<organism evidence="2 3">
    <name type="scientific">Fluviicoccus keumensis</name>
    <dbReference type="NCBI Taxonomy" id="1435465"/>
    <lineage>
        <taxon>Bacteria</taxon>
        <taxon>Pseudomonadati</taxon>
        <taxon>Pseudomonadota</taxon>
        <taxon>Gammaproteobacteria</taxon>
        <taxon>Moraxellales</taxon>
        <taxon>Moraxellaceae</taxon>
        <taxon>Fluviicoccus</taxon>
    </lineage>
</organism>
<dbReference type="Proteomes" id="UP000292423">
    <property type="component" value="Unassembled WGS sequence"/>
</dbReference>
<sequence>MALRHFLYGDHEPTPVHQIMTGIIVISFILAVYGLLAPFVPDQGWTQGGGFFAVSLLAILVLGAKAIDSDDRSQRFYVSSSSTFETLLAGSVRSVFYLSVLWLAFVHGFAALYTASFGHHYQAEMTVTKQHAAYSGACDYQITSPDLHAGATQYLCISREQYFRWPSSLRVRMDGRASVLGRTVSDLSEAPVNTPSP</sequence>
<feature type="transmembrane region" description="Helical" evidence="1">
    <location>
        <begin position="95"/>
        <end position="115"/>
    </location>
</feature>
<dbReference type="RefSeq" id="WP_130411317.1">
    <property type="nucleotide sequence ID" value="NZ_SHKX01000010.1"/>
</dbReference>
<evidence type="ECO:0000256" key="1">
    <source>
        <dbReference type="SAM" id="Phobius"/>
    </source>
</evidence>
<dbReference type="AlphaFoldDB" id="A0A4Q7ZBP3"/>
<feature type="transmembrane region" description="Helical" evidence="1">
    <location>
        <begin position="48"/>
        <end position="67"/>
    </location>
</feature>
<accession>A0A4Q7ZBP3</accession>
<reference evidence="2 3" key="1">
    <citation type="submission" date="2019-02" db="EMBL/GenBank/DDBJ databases">
        <title>Genomic Encyclopedia of Type Strains, Phase IV (KMG-IV): sequencing the most valuable type-strain genomes for metagenomic binning, comparative biology and taxonomic classification.</title>
        <authorList>
            <person name="Goeker M."/>
        </authorList>
    </citation>
    <scope>NUCLEOTIDE SEQUENCE [LARGE SCALE GENOMIC DNA]</scope>
    <source>
        <strain evidence="2 3">DSM 105135</strain>
    </source>
</reference>
<feature type="transmembrane region" description="Helical" evidence="1">
    <location>
        <begin position="16"/>
        <end position="36"/>
    </location>
</feature>
<dbReference type="EMBL" id="SHKX01000010">
    <property type="protein sequence ID" value="RZU48047.1"/>
    <property type="molecule type" value="Genomic_DNA"/>
</dbReference>
<keyword evidence="1" id="KW-0812">Transmembrane</keyword>
<name>A0A4Q7ZBP3_9GAMM</name>
<proteinExistence type="predicted"/>
<protein>
    <submittedName>
        <fullName evidence="2">Uncharacterized protein</fullName>
    </submittedName>
</protein>
<keyword evidence="1" id="KW-0472">Membrane</keyword>
<comment type="caution">
    <text evidence="2">The sequence shown here is derived from an EMBL/GenBank/DDBJ whole genome shotgun (WGS) entry which is preliminary data.</text>
</comment>
<gene>
    <name evidence="2" type="ORF">EV700_1018</name>
</gene>